<sequence length="114" mass="12477">MTGLFGHKLVQKAAQAALNEYLQTHSTLHDEIKNRTGVVHGSLEEVHIDTADADDDVDVPSSAMIRDTFGLQDADIPTDVNVIAHCVESSEKGTDNSLVATDDNKDIWAFINWD</sequence>
<accession>A0A8I2YKH1</accession>
<organism evidence="1 2">
    <name type="scientific">Boletus reticuloceps</name>
    <dbReference type="NCBI Taxonomy" id="495285"/>
    <lineage>
        <taxon>Eukaryota</taxon>
        <taxon>Fungi</taxon>
        <taxon>Dikarya</taxon>
        <taxon>Basidiomycota</taxon>
        <taxon>Agaricomycotina</taxon>
        <taxon>Agaricomycetes</taxon>
        <taxon>Agaricomycetidae</taxon>
        <taxon>Boletales</taxon>
        <taxon>Boletineae</taxon>
        <taxon>Boletaceae</taxon>
        <taxon>Boletoideae</taxon>
        <taxon>Boletus</taxon>
    </lineage>
</organism>
<dbReference type="AlphaFoldDB" id="A0A8I2YKH1"/>
<evidence type="ECO:0000313" key="2">
    <source>
        <dbReference type="Proteomes" id="UP000683000"/>
    </source>
</evidence>
<gene>
    <name evidence="1" type="ORF">JVT61DRAFT_6779</name>
</gene>
<reference evidence="1" key="1">
    <citation type="submission" date="2021-03" db="EMBL/GenBank/DDBJ databases">
        <title>Evolutionary innovations through gain and loss of genes in the ectomycorrhizal Boletales.</title>
        <authorList>
            <person name="Wu G."/>
            <person name="Miyauchi S."/>
            <person name="Morin E."/>
            <person name="Yang Z.-L."/>
            <person name="Xu J."/>
            <person name="Martin F.M."/>
        </authorList>
    </citation>
    <scope>NUCLEOTIDE SEQUENCE</scope>
    <source>
        <strain evidence="1">BR01</strain>
    </source>
</reference>
<comment type="caution">
    <text evidence="1">The sequence shown here is derived from an EMBL/GenBank/DDBJ whole genome shotgun (WGS) entry which is preliminary data.</text>
</comment>
<dbReference type="OrthoDB" id="3341102at2759"/>
<keyword evidence="2" id="KW-1185">Reference proteome</keyword>
<dbReference type="EMBL" id="JAGFBS010000023">
    <property type="protein sequence ID" value="KAG6373162.1"/>
    <property type="molecule type" value="Genomic_DNA"/>
</dbReference>
<evidence type="ECO:0000313" key="1">
    <source>
        <dbReference type="EMBL" id="KAG6373162.1"/>
    </source>
</evidence>
<dbReference type="Proteomes" id="UP000683000">
    <property type="component" value="Unassembled WGS sequence"/>
</dbReference>
<protein>
    <submittedName>
        <fullName evidence="1">Uncharacterized protein</fullName>
    </submittedName>
</protein>
<proteinExistence type="predicted"/>
<name>A0A8I2YKH1_9AGAM</name>